<proteinExistence type="predicted"/>
<feature type="region of interest" description="Disordered" evidence="1">
    <location>
        <begin position="292"/>
        <end position="318"/>
    </location>
</feature>
<feature type="domain" description="Pyrrolo-quinoline quinone repeat" evidence="2">
    <location>
        <begin position="243"/>
        <end position="418"/>
    </location>
</feature>
<feature type="region of interest" description="Disordered" evidence="1">
    <location>
        <begin position="227"/>
        <end position="254"/>
    </location>
</feature>
<evidence type="ECO:0000313" key="4">
    <source>
        <dbReference type="Proteomes" id="UP000509626"/>
    </source>
</evidence>
<dbReference type="SUPFAM" id="SSF50998">
    <property type="entry name" value="Quinoprotein alcohol dehydrogenase-like"/>
    <property type="match status" value="2"/>
</dbReference>
<feature type="compositionally biased region" description="Polar residues" evidence="1">
    <location>
        <begin position="243"/>
        <end position="254"/>
    </location>
</feature>
<dbReference type="InterPro" id="IPR011047">
    <property type="entry name" value="Quinoprotein_ADH-like_sf"/>
</dbReference>
<sequence length="438" mass="46498">MPSTRLPRRAFLRGTAVGAAVGVAGCSALARRPDPEPIPDATAGPDDWPASGYDARNSRYNAGASPPRSEPAPRWTRDFEFWHEPLVRGTRVVVNAERHTVGLRATDGDRLWRSTSTPWGTETPTLGAERAYVTGTDCVFGVNLDGGGETWRGRPCHGANTASGTIADGRLHLEYGGYFSALDATGRVAWASSHDAQGSPAIDGDTAYVATALTVEAVDLTAAANEWPWEDPDDDEPAHASRTAATEWSVPSESRITGPRIYRSPAIADESVYVTVEHEDRPGGELRALARTDGEERWRVASPPARRGGDAPEPVGRPVAPVVADDLVVTSLGDRRLRAVTTEGRTEWTASLDLDVIDLVGAGDALVAATHDRSVESTAPGHAALAAFDLGDGSRLWKKRFEDHVGGLAIAGGTVYATVVTERQGDGEVVGQRLVAFG</sequence>
<dbReference type="PROSITE" id="PS51318">
    <property type="entry name" value="TAT"/>
    <property type="match status" value="1"/>
</dbReference>
<accession>A0A7D5QAC0</accession>
<dbReference type="InterPro" id="IPR006311">
    <property type="entry name" value="TAT_signal"/>
</dbReference>
<dbReference type="SMART" id="SM00564">
    <property type="entry name" value="PQQ"/>
    <property type="match status" value="4"/>
</dbReference>
<dbReference type="GeneID" id="56035798"/>
<feature type="region of interest" description="Disordered" evidence="1">
    <location>
        <begin position="29"/>
        <end position="74"/>
    </location>
</feature>
<dbReference type="InterPro" id="IPR018391">
    <property type="entry name" value="PQQ_b-propeller_rpt"/>
</dbReference>
<gene>
    <name evidence="3" type="ORF">HUG12_00025</name>
</gene>
<dbReference type="InterPro" id="IPR015943">
    <property type="entry name" value="WD40/YVTN_repeat-like_dom_sf"/>
</dbReference>
<dbReference type="AlphaFoldDB" id="A0A7D5QAC0"/>
<dbReference type="PANTHER" id="PTHR34512">
    <property type="entry name" value="CELL SURFACE PROTEIN"/>
    <property type="match status" value="1"/>
</dbReference>
<dbReference type="Pfam" id="PF13360">
    <property type="entry name" value="PQQ_2"/>
    <property type="match status" value="2"/>
</dbReference>
<organism evidence="3 4">
    <name type="scientific">Halorarum salinum</name>
    <dbReference type="NCBI Taxonomy" id="2743089"/>
    <lineage>
        <taxon>Archaea</taxon>
        <taxon>Methanobacteriati</taxon>
        <taxon>Methanobacteriota</taxon>
        <taxon>Stenosarchaea group</taxon>
        <taxon>Halobacteria</taxon>
        <taxon>Halobacteriales</taxon>
        <taxon>Haloferacaceae</taxon>
        <taxon>Halorarum</taxon>
    </lineage>
</organism>
<dbReference type="EMBL" id="CP058579">
    <property type="protein sequence ID" value="QLG60241.1"/>
    <property type="molecule type" value="Genomic_DNA"/>
</dbReference>
<evidence type="ECO:0000259" key="2">
    <source>
        <dbReference type="Pfam" id="PF13360"/>
    </source>
</evidence>
<feature type="domain" description="Pyrrolo-quinoline quinone repeat" evidence="2">
    <location>
        <begin position="102"/>
        <end position="222"/>
    </location>
</feature>
<evidence type="ECO:0000313" key="3">
    <source>
        <dbReference type="EMBL" id="QLG60241.1"/>
    </source>
</evidence>
<dbReference type="Proteomes" id="UP000509626">
    <property type="component" value="Chromosome"/>
</dbReference>
<keyword evidence="4" id="KW-1185">Reference proteome</keyword>
<dbReference type="Gene3D" id="2.130.10.10">
    <property type="entry name" value="YVTN repeat-like/Quinoprotein amine dehydrogenase"/>
    <property type="match status" value="2"/>
</dbReference>
<reference evidence="3 4" key="1">
    <citation type="submission" date="2020-06" db="EMBL/GenBank/DDBJ databases">
        <title>NJ-3-1, isolated from saline soil.</title>
        <authorList>
            <person name="Cui H.L."/>
            <person name="Shi X."/>
        </authorList>
    </citation>
    <scope>NUCLEOTIDE SEQUENCE [LARGE SCALE GENOMIC DNA]</scope>
    <source>
        <strain evidence="3 4">NJ-3-1</strain>
    </source>
</reference>
<dbReference type="RefSeq" id="WP_179266827.1">
    <property type="nucleotide sequence ID" value="NZ_CP058579.1"/>
</dbReference>
<dbReference type="PANTHER" id="PTHR34512:SF30">
    <property type="entry name" value="OUTER MEMBRANE PROTEIN ASSEMBLY FACTOR BAMB"/>
    <property type="match status" value="1"/>
</dbReference>
<protein>
    <submittedName>
        <fullName evidence="3">PQQ-binding-like beta-propeller repeat protein</fullName>
    </submittedName>
</protein>
<dbReference type="PROSITE" id="PS51257">
    <property type="entry name" value="PROKAR_LIPOPROTEIN"/>
    <property type="match status" value="1"/>
</dbReference>
<name>A0A7D5QAC0_9EURY</name>
<dbReference type="KEGG" id="halu:HUG12_00025"/>
<dbReference type="OrthoDB" id="8638at2157"/>
<evidence type="ECO:0000256" key="1">
    <source>
        <dbReference type="SAM" id="MobiDB-lite"/>
    </source>
</evidence>
<dbReference type="InterPro" id="IPR002372">
    <property type="entry name" value="PQQ_rpt_dom"/>
</dbReference>